<keyword evidence="2" id="KW-1185">Reference proteome</keyword>
<dbReference type="InterPro" id="IPR007325">
    <property type="entry name" value="KFase/CYL"/>
</dbReference>
<dbReference type="AlphaFoldDB" id="A0A939MI41"/>
<sequence length="308" mass="33185">MSDSAESYRDLGRRLSNWGRWGDDDESGTLNLLTEECRVAAAALVESGEMFDLGIPLDEHGPQTGGTGRQNPLHIMTRTPLDPPASSGFHYFDDALFAHLQSATQLDGLAHVAYDGELYNGVPVEAVSWSGAARLGMQHYASRIQGRGVLLDLPRLGGRARLDAAEPVTAADLDRAVQAEGVEIRSGDILFVRTGWITVFSEDRDREAFFATEPGLALDAAEWLRERDIAFVAADNWGVEVAPAPDGSEMPLHCVLIRDLGMPLGEMLDLEAAAAHADSTGRWEFQATCLALPVTGGIGSILLPTVTF</sequence>
<proteinExistence type="predicted"/>
<evidence type="ECO:0000313" key="1">
    <source>
        <dbReference type="EMBL" id="MBO1900435.1"/>
    </source>
</evidence>
<accession>A0A939MI41</accession>
<dbReference type="InterPro" id="IPR037175">
    <property type="entry name" value="KFase_sf"/>
</dbReference>
<dbReference type="Proteomes" id="UP000664382">
    <property type="component" value="Unassembled WGS sequence"/>
</dbReference>
<dbReference type="RefSeq" id="WP_208095070.1">
    <property type="nucleotide sequence ID" value="NZ_JAGDYM010000001.1"/>
</dbReference>
<dbReference type="GO" id="GO:0019441">
    <property type="term" value="P:L-tryptophan catabolic process to kynurenine"/>
    <property type="evidence" value="ECO:0007669"/>
    <property type="project" value="InterPro"/>
</dbReference>
<dbReference type="GO" id="GO:0004061">
    <property type="term" value="F:arylformamidase activity"/>
    <property type="evidence" value="ECO:0007669"/>
    <property type="project" value="InterPro"/>
</dbReference>
<dbReference type="Pfam" id="PF04199">
    <property type="entry name" value="Cyclase"/>
    <property type="match status" value="1"/>
</dbReference>
<dbReference type="PANTHER" id="PTHR34861">
    <property type="match status" value="1"/>
</dbReference>
<organism evidence="1 2">
    <name type="scientific">Leucobacter weissii</name>
    <dbReference type="NCBI Taxonomy" id="1983706"/>
    <lineage>
        <taxon>Bacteria</taxon>
        <taxon>Bacillati</taxon>
        <taxon>Actinomycetota</taxon>
        <taxon>Actinomycetes</taxon>
        <taxon>Micrococcales</taxon>
        <taxon>Microbacteriaceae</taxon>
        <taxon>Leucobacter</taxon>
    </lineage>
</organism>
<reference evidence="1" key="1">
    <citation type="submission" date="2021-03" db="EMBL/GenBank/DDBJ databases">
        <title>Leucobacter chromiisoli sp. nov., isolated from chromium-containing soil of chemical plant.</title>
        <authorList>
            <person name="Xu Z."/>
        </authorList>
    </citation>
    <scope>NUCLEOTIDE SEQUENCE</scope>
    <source>
        <strain evidence="1">S27</strain>
    </source>
</reference>
<dbReference type="EMBL" id="JAGDYM010000001">
    <property type="protein sequence ID" value="MBO1900435.1"/>
    <property type="molecule type" value="Genomic_DNA"/>
</dbReference>
<dbReference type="PANTHER" id="PTHR34861:SF10">
    <property type="entry name" value="CYCLASE"/>
    <property type="match status" value="1"/>
</dbReference>
<comment type="caution">
    <text evidence="1">The sequence shown here is derived from an EMBL/GenBank/DDBJ whole genome shotgun (WGS) entry which is preliminary data.</text>
</comment>
<protein>
    <submittedName>
        <fullName evidence="1">Cyclase family protein</fullName>
    </submittedName>
</protein>
<gene>
    <name evidence="1" type="ORF">J4H92_00535</name>
</gene>
<dbReference type="Gene3D" id="3.50.30.50">
    <property type="entry name" value="Putative cyclase"/>
    <property type="match status" value="1"/>
</dbReference>
<dbReference type="SUPFAM" id="SSF102198">
    <property type="entry name" value="Putative cyclase"/>
    <property type="match status" value="1"/>
</dbReference>
<name>A0A939MI41_9MICO</name>
<evidence type="ECO:0000313" key="2">
    <source>
        <dbReference type="Proteomes" id="UP000664382"/>
    </source>
</evidence>